<proteinExistence type="inferred from homology"/>
<dbReference type="SUPFAM" id="SSF51905">
    <property type="entry name" value="FAD/NAD(P)-binding domain"/>
    <property type="match status" value="1"/>
</dbReference>
<evidence type="ECO:0000256" key="3">
    <source>
        <dbReference type="ARBA" id="ARBA00023002"/>
    </source>
</evidence>
<dbReference type="PANTHER" id="PTHR43563">
    <property type="entry name" value="AMINE OXIDASE"/>
    <property type="match status" value="1"/>
</dbReference>
<protein>
    <submittedName>
        <fullName evidence="8">Monoamine oxidase (Flavin containing)</fullName>
    </submittedName>
</protein>
<dbReference type="PANTHER" id="PTHR43563:SF14">
    <property type="entry name" value="AMINE OXIDASE"/>
    <property type="match status" value="1"/>
</dbReference>
<dbReference type="Gene3D" id="3.90.660.10">
    <property type="match status" value="1"/>
</dbReference>
<feature type="signal peptide" evidence="6">
    <location>
        <begin position="1"/>
        <end position="26"/>
    </location>
</feature>
<comment type="caution">
    <text evidence="8">The sequence shown here is derived from an EMBL/GenBank/DDBJ whole genome shotgun (WGS) entry which is preliminary data.</text>
</comment>
<feature type="binding site" evidence="4">
    <location>
        <position position="386"/>
    </location>
    <ligand>
        <name>substrate</name>
    </ligand>
</feature>
<evidence type="ECO:0000259" key="7">
    <source>
        <dbReference type="Pfam" id="PF01593"/>
    </source>
</evidence>
<evidence type="ECO:0000256" key="4">
    <source>
        <dbReference type="PIRSR" id="PIRSR601613-1"/>
    </source>
</evidence>
<dbReference type="InterPro" id="IPR050703">
    <property type="entry name" value="Flavin_MAO"/>
</dbReference>
<name>A6G5C2_9BACT</name>
<feature type="chain" id="PRO_5002695135" evidence="6">
    <location>
        <begin position="27"/>
        <end position="492"/>
    </location>
</feature>
<keyword evidence="3" id="KW-0560">Oxidoreductase</keyword>
<comment type="cofactor">
    <cofactor evidence="1">
        <name>FAD</name>
        <dbReference type="ChEBI" id="CHEBI:57692"/>
    </cofactor>
</comment>
<dbReference type="AlphaFoldDB" id="A6G5C2"/>
<dbReference type="EMBL" id="ABCS01000025">
    <property type="protein sequence ID" value="EDM78865.1"/>
    <property type="molecule type" value="Genomic_DNA"/>
</dbReference>
<dbReference type="InterPro" id="IPR036188">
    <property type="entry name" value="FAD/NAD-bd_sf"/>
</dbReference>
<dbReference type="InterPro" id="IPR002937">
    <property type="entry name" value="Amino_oxidase"/>
</dbReference>
<feature type="domain" description="Amine oxidase" evidence="7">
    <location>
        <begin position="68"/>
        <end position="487"/>
    </location>
</feature>
<feature type="binding site" evidence="4">
    <location>
        <position position="280"/>
    </location>
    <ligand>
        <name>FAD</name>
        <dbReference type="ChEBI" id="CHEBI:57692"/>
    </ligand>
</feature>
<dbReference type="Pfam" id="PF01593">
    <property type="entry name" value="Amino_oxidase"/>
    <property type="match status" value="1"/>
</dbReference>
<evidence type="ECO:0000313" key="8">
    <source>
        <dbReference type="EMBL" id="EDM78865.1"/>
    </source>
</evidence>
<dbReference type="eggNOG" id="COG1231">
    <property type="taxonomic scope" value="Bacteria"/>
</dbReference>
<evidence type="ECO:0000256" key="5">
    <source>
        <dbReference type="SAM" id="MobiDB-lite"/>
    </source>
</evidence>
<dbReference type="STRING" id="391625.PPSIR1_03313"/>
<evidence type="ECO:0000256" key="6">
    <source>
        <dbReference type="SAM" id="SignalP"/>
    </source>
</evidence>
<feature type="binding site" evidence="4">
    <location>
        <position position="69"/>
    </location>
    <ligand>
        <name>FAD</name>
        <dbReference type="ChEBI" id="CHEBI:57692"/>
    </ligand>
</feature>
<dbReference type="PRINTS" id="PR00757">
    <property type="entry name" value="AMINEOXDASEF"/>
</dbReference>
<organism evidence="8 9">
    <name type="scientific">Plesiocystis pacifica SIR-1</name>
    <dbReference type="NCBI Taxonomy" id="391625"/>
    <lineage>
        <taxon>Bacteria</taxon>
        <taxon>Pseudomonadati</taxon>
        <taxon>Myxococcota</taxon>
        <taxon>Polyangia</taxon>
        <taxon>Nannocystales</taxon>
        <taxon>Nannocystaceae</taxon>
        <taxon>Plesiocystis</taxon>
    </lineage>
</organism>
<dbReference type="PROSITE" id="PS51257">
    <property type="entry name" value="PROKAR_LIPOPROTEIN"/>
    <property type="match status" value="1"/>
</dbReference>
<dbReference type="InterPro" id="IPR001613">
    <property type="entry name" value="Flavin_amine_oxidase"/>
</dbReference>
<keyword evidence="9" id="KW-1185">Reference proteome</keyword>
<dbReference type="Proteomes" id="UP000005801">
    <property type="component" value="Unassembled WGS sequence"/>
</dbReference>
<feature type="binding site" evidence="4">
    <location>
        <position position="464"/>
    </location>
    <ligand>
        <name>FAD</name>
        <dbReference type="ChEBI" id="CHEBI:57692"/>
    </ligand>
</feature>
<keyword evidence="6" id="KW-0732">Signal</keyword>
<dbReference type="Gene3D" id="1.10.405.10">
    <property type="entry name" value="Guanine Nucleotide Dissociation Inhibitor, domain 1"/>
    <property type="match status" value="1"/>
</dbReference>
<dbReference type="SUPFAM" id="SSF54373">
    <property type="entry name" value="FAD-linked reductases, C-terminal domain"/>
    <property type="match status" value="1"/>
</dbReference>
<evidence type="ECO:0000313" key="9">
    <source>
        <dbReference type="Proteomes" id="UP000005801"/>
    </source>
</evidence>
<feature type="region of interest" description="Disordered" evidence="5">
    <location>
        <begin position="25"/>
        <end position="54"/>
    </location>
</feature>
<dbReference type="Gene3D" id="3.50.50.60">
    <property type="entry name" value="FAD/NAD(P)-binding domain"/>
    <property type="match status" value="1"/>
</dbReference>
<reference evidence="8 9" key="1">
    <citation type="submission" date="2007-06" db="EMBL/GenBank/DDBJ databases">
        <authorList>
            <person name="Shimkets L."/>
            <person name="Ferriera S."/>
            <person name="Johnson J."/>
            <person name="Kravitz S."/>
            <person name="Beeson K."/>
            <person name="Sutton G."/>
            <person name="Rogers Y.-H."/>
            <person name="Friedman R."/>
            <person name="Frazier M."/>
            <person name="Venter J.C."/>
        </authorList>
    </citation>
    <scope>NUCLEOTIDE SEQUENCE [LARGE SCALE GENOMIC DNA]</scope>
    <source>
        <strain evidence="8 9">SIR-1</strain>
    </source>
</reference>
<feature type="binding site" evidence="4">
    <location>
        <begin position="88"/>
        <end position="89"/>
    </location>
    <ligand>
        <name>FAD</name>
        <dbReference type="ChEBI" id="CHEBI:57692"/>
    </ligand>
</feature>
<comment type="similarity">
    <text evidence="2">Belongs to the flavin monoamine oxidase family.</text>
</comment>
<accession>A6G5C2</accession>
<gene>
    <name evidence="8" type="ORF">PPSIR1_03313</name>
</gene>
<dbReference type="OrthoDB" id="9794630at2"/>
<sequence length="492" mass="50853">MPPTLAKLLGATSLTFLCACPSGAGAPGEAADEAGETGPGTDTQATESGESGEEVEVDVDVAVVGAGLSGLRAARRLQAQGYSVAVLEARDRVGGRTVTTELAGGALAEGGGQWVGPTQTAILELADELGVETFPDHATGDTVLHLGGLTFTEPGGVSPSPETAATFADIDSLAMTVPLGAPWTAPDAAALDAITVAQWMDSQDLSSETQQALSFGVGATLSAEPGQLSWLYFLYYVHAAGSLDALLEGAQSLRLRGGAQELSVRMADELGPALWLSEPVSTVVDEGERVRVEHPSGPTLARRVIVAMSPLDADRIAFEPALPDARAQLQDLWVTAPGAKAHLVYETPFWREVGLSGQAFGDLPGVSFTHDNSGPDADDPGVLLAFIEPEQLPADADARRQAVVDAMVVYFGPSAAAPLDYDERDWGSEAWTTGCVSPLPPGVLTGPGPALREPVGRVHWAGTETAGVWTGYMDGALRAGVRAADEVAELSP</sequence>
<dbReference type="RefSeq" id="WP_006971921.1">
    <property type="nucleotide sequence ID" value="NZ_ABCS01000025.1"/>
</dbReference>
<evidence type="ECO:0000256" key="1">
    <source>
        <dbReference type="ARBA" id="ARBA00001974"/>
    </source>
</evidence>
<dbReference type="GO" id="GO:0016491">
    <property type="term" value="F:oxidoreductase activity"/>
    <property type="evidence" value="ECO:0007669"/>
    <property type="project" value="UniProtKB-KW"/>
</dbReference>
<evidence type="ECO:0000256" key="2">
    <source>
        <dbReference type="ARBA" id="ARBA00005995"/>
    </source>
</evidence>